<dbReference type="PANTHER" id="PTHR12236">
    <property type="entry name" value="STRUCTURAL CONTITUENT OF CUTICLE"/>
    <property type="match status" value="1"/>
</dbReference>
<name>A0A195FET5_9HYME</name>
<reference evidence="4 5" key="1">
    <citation type="submission" date="2016-03" db="EMBL/GenBank/DDBJ databases">
        <title>Trachymyrmex septentrionalis WGS genome.</title>
        <authorList>
            <person name="Nygaard S."/>
            <person name="Hu H."/>
            <person name="Boomsma J."/>
            <person name="Zhang G."/>
        </authorList>
    </citation>
    <scope>NUCLEOTIDE SEQUENCE [LARGE SCALE GENOMIC DNA]</scope>
    <source>
        <strain evidence="4">Tsep2-gDNA-1</strain>
        <tissue evidence="4">Whole body</tissue>
    </source>
</reference>
<evidence type="ECO:0000313" key="5">
    <source>
        <dbReference type="Proteomes" id="UP000078541"/>
    </source>
</evidence>
<accession>A0A195FET5</accession>
<dbReference type="Proteomes" id="UP000078541">
    <property type="component" value="Unassembled WGS sequence"/>
</dbReference>
<sequence>MATICRQLALLLAVLALAAIQSGIAGHAHSFAHFHGPVVGPGHELIVHDKHGHHHVDYIAHPKYKFAYGVEDHHTSDYHGQKEHRDDKISLIYVTFFSFVGKKVIGEYTIKEPGGNTRTVTYHADPHGGFFAHVHNSGGNNHHGGTYGGYGHY</sequence>
<keyword evidence="1 2" id="KW-0193">Cuticle</keyword>
<protein>
    <submittedName>
        <fullName evidence="4">Cuticle protein 19</fullName>
    </submittedName>
</protein>
<dbReference type="GO" id="GO:0005615">
    <property type="term" value="C:extracellular space"/>
    <property type="evidence" value="ECO:0007669"/>
    <property type="project" value="TreeGrafter"/>
</dbReference>
<evidence type="ECO:0000256" key="1">
    <source>
        <dbReference type="ARBA" id="ARBA00022460"/>
    </source>
</evidence>
<evidence type="ECO:0000256" key="2">
    <source>
        <dbReference type="PROSITE-ProRule" id="PRU00497"/>
    </source>
</evidence>
<organism evidence="4 5">
    <name type="scientific">Trachymyrmex septentrionalis</name>
    <dbReference type="NCBI Taxonomy" id="34720"/>
    <lineage>
        <taxon>Eukaryota</taxon>
        <taxon>Metazoa</taxon>
        <taxon>Ecdysozoa</taxon>
        <taxon>Arthropoda</taxon>
        <taxon>Hexapoda</taxon>
        <taxon>Insecta</taxon>
        <taxon>Pterygota</taxon>
        <taxon>Neoptera</taxon>
        <taxon>Endopterygota</taxon>
        <taxon>Hymenoptera</taxon>
        <taxon>Apocrita</taxon>
        <taxon>Aculeata</taxon>
        <taxon>Formicoidea</taxon>
        <taxon>Formicidae</taxon>
        <taxon>Myrmicinae</taxon>
        <taxon>Trachymyrmex</taxon>
    </lineage>
</organism>
<dbReference type="InterPro" id="IPR000618">
    <property type="entry name" value="Insect_cuticle"/>
</dbReference>
<dbReference type="Pfam" id="PF00379">
    <property type="entry name" value="Chitin_bind_4"/>
    <property type="match status" value="1"/>
</dbReference>
<dbReference type="STRING" id="34720.A0A195FET5"/>
<dbReference type="PANTHER" id="PTHR12236:SF79">
    <property type="entry name" value="CUTICULAR PROTEIN 50CB-RELATED"/>
    <property type="match status" value="1"/>
</dbReference>
<gene>
    <name evidence="4" type="ORF">ALC56_07032</name>
</gene>
<dbReference type="GO" id="GO:0031012">
    <property type="term" value="C:extracellular matrix"/>
    <property type="evidence" value="ECO:0007669"/>
    <property type="project" value="TreeGrafter"/>
</dbReference>
<dbReference type="AlphaFoldDB" id="A0A195FET5"/>
<dbReference type="InterPro" id="IPR051217">
    <property type="entry name" value="Insect_Cuticle_Struc_Prot"/>
</dbReference>
<proteinExistence type="predicted"/>
<evidence type="ECO:0000256" key="3">
    <source>
        <dbReference type="SAM" id="SignalP"/>
    </source>
</evidence>
<dbReference type="GO" id="GO:0042302">
    <property type="term" value="F:structural constituent of cuticle"/>
    <property type="evidence" value="ECO:0007669"/>
    <property type="project" value="UniProtKB-UniRule"/>
</dbReference>
<evidence type="ECO:0000313" key="4">
    <source>
        <dbReference type="EMBL" id="KYN38549.1"/>
    </source>
</evidence>
<dbReference type="EMBL" id="KQ981656">
    <property type="protein sequence ID" value="KYN38549.1"/>
    <property type="molecule type" value="Genomic_DNA"/>
</dbReference>
<keyword evidence="5" id="KW-1185">Reference proteome</keyword>
<feature type="signal peptide" evidence="3">
    <location>
        <begin position="1"/>
        <end position="25"/>
    </location>
</feature>
<keyword evidence="3" id="KW-0732">Signal</keyword>
<dbReference type="PROSITE" id="PS51155">
    <property type="entry name" value="CHIT_BIND_RR_2"/>
    <property type="match status" value="1"/>
</dbReference>
<feature type="chain" id="PRO_5008271378" evidence="3">
    <location>
        <begin position="26"/>
        <end position="153"/>
    </location>
</feature>